<evidence type="ECO:0000313" key="4">
    <source>
        <dbReference type="EMBL" id="KHO27775.1"/>
    </source>
</evidence>
<organism evidence="4 5">
    <name type="scientific">Mycolicibacterium setense</name>
    <dbReference type="NCBI Taxonomy" id="431269"/>
    <lineage>
        <taxon>Bacteria</taxon>
        <taxon>Bacillati</taxon>
        <taxon>Actinomycetota</taxon>
        <taxon>Actinomycetes</taxon>
        <taxon>Mycobacteriales</taxon>
        <taxon>Mycobacteriaceae</taxon>
        <taxon>Mycolicibacterium</taxon>
    </lineage>
</organism>
<dbReference type="InterPro" id="IPR050766">
    <property type="entry name" value="Bact_Lucif_Oxidored"/>
</dbReference>
<reference evidence="4 5" key="1">
    <citation type="submission" date="2014-11" db="EMBL/GenBank/DDBJ databases">
        <title>Mycobacterium setense Manresensis Genome.</title>
        <authorList>
            <person name="Rech G."/>
            <person name="Sumoy L."/>
        </authorList>
    </citation>
    <scope>NUCLEOTIDE SEQUENCE [LARGE SCALE GENOMIC DNA]</scope>
    <source>
        <strain evidence="4 5">Manresensis</strain>
    </source>
</reference>
<evidence type="ECO:0000259" key="3">
    <source>
        <dbReference type="Pfam" id="PF00296"/>
    </source>
</evidence>
<dbReference type="PANTHER" id="PTHR30137">
    <property type="entry name" value="LUCIFERASE-LIKE MONOOXYGENASE"/>
    <property type="match status" value="1"/>
</dbReference>
<sequence length="336" mass="36718">MTLPILRFNFASPNGEPATQRESILAALEMATWGDTRGVAAVSIDEHHLTGHGWSSNPIMAAALFLQNTRNLIVSIDCALGPLWDPLRLAEDIRFVDLMSAGRLSTTIGLGYRTVEYDGFGVDFHRRGALMDRLLETMLAAWSADDGDSGARIGAGTWSRPHPPLYVGGGVRASARRAVRFKLGLSLPAHLPELARYYLDLCREADVAPALIMPAAVNRGMVFLHEDPEKAWAELGRHILWEAVTYGGWVDGVPLSSMHLPGVQTLEAVRASGRYRFLTPDELVAEAEGCPDYGAMVFHPLVGGMPIDEAWRSVQLFTDDVIPRLSGRRAHVGAEK</sequence>
<dbReference type="Pfam" id="PF00296">
    <property type="entry name" value="Bac_luciferase"/>
    <property type="match status" value="1"/>
</dbReference>
<keyword evidence="5" id="KW-1185">Reference proteome</keyword>
<dbReference type="SUPFAM" id="SSF51679">
    <property type="entry name" value="Bacterial luciferase-like"/>
    <property type="match status" value="1"/>
</dbReference>
<comment type="caution">
    <text evidence="4">The sequence shown here is derived from an EMBL/GenBank/DDBJ whole genome shotgun (WGS) entry which is preliminary data.</text>
</comment>
<keyword evidence="1" id="KW-0560">Oxidoreductase</keyword>
<name>A0ABR4Z0S5_9MYCO</name>
<accession>A0ABR4Z0S5</accession>
<gene>
    <name evidence="4" type="ORF">QQ44_02770</name>
</gene>
<proteinExistence type="predicted"/>
<protein>
    <submittedName>
        <fullName evidence="4">Luciferase</fullName>
    </submittedName>
</protein>
<dbReference type="Proteomes" id="UP000031004">
    <property type="component" value="Unassembled WGS sequence"/>
</dbReference>
<evidence type="ECO:0000313" key="5">
    <source>
        <dbReference type="Proteomes" id="UP000031004"/>
    </source>
</evidence>
<dbReference type="Gene3D" id="3.20.20.30">
    <property type="entry name" value="Luciferase-like domain"/>
    <property type="match status" value="1"/>
</dbReference>
<evidence type="ECO:0000256" key="1">
    <source>
        <dbReference type="ARBA" id="ARBA00023002"/>
    </source>
</evidence>
<evidence type="ECO:0000256" key="2">
    <source>
        <dbReference type="ARBA" id="ARBA00023033"/>
    </source>
</evidence>
<dbReference type="InterPro" id="IPR036661">
    <property type="entry name" value="Luciferase-like_sf"/>
</dbReference>
<feature type="domain" description="Luciferase-like" evidence="3">
    <location>
        <begin position="16"/>
        <end position="241"/>
    </location>
</feature>
<keyword evidence="2" id="KW-0503">Monooxygenase</keyword>
<dbReference type="PANTHER" id="PTHR30137:SF8">
    <property type="entry name" value="BLR5498 PROTEIN"/>
    <property type="match status" value="1"/>
</dbReference>
<dbReference type="InterPro" id="IPR011251">
    <property type="entry name" value="Luciferase-like_dom"/>
</dbReference>
<dbReference type="RefSeq" id="WP_039314150.1">
    <property type="nucleotide sequence ID" value="NZ_JTLZ01000002.1"/>
</dbReference>
<dbReference type="EMBL" id="JTLZ01000002">
    <property type="protein sequence ID" value="KHO27775.1"/>
    <property type="molecule type" value="Genomic_DNA"/>
</dbReference>